<evidence type="ECO:0000256" key="5">
    <source>
        <dbReference type="ARBA" id="ARBA00022490"/>
    </source>
</evidence>
<keyword evidence="8" id="KW-0418">Kinase</keyword>
<keyword evidence="7" id="KW-0547">Nucleotide-binding</keyword>
<evidence type="ECO:0000256" key="4">
    <source>
        <dbReference type="ARBA" id="ARBA00012102"/>
    </source>
</evidence>
<dbReference type="OrthoDB" id="498611at2759"/>
<evidence type="ECO:0000313" key="13">
    <source>
        <dbReference type="EMBL" id="ETO21038.1"/>
    </source>
</evidence>
<dbReference type="FunFam" id="3.30.420.40:FF:000025">
    <property type="entry name" value="pantothenate kinase 2, mitochondrial"/>
    <property type="match status" value="1"/>
</dbReference>
<keyword evidence="6" id="KW-0808">Transferase</keyword>
<feature type="transmembrane region" description="Helical" evidence="12">
    <location>
        <begin position="216"/>
        <end position="240"/>
    </location>
</feature>
<keyword evidence="12" id="KW-0472">Membrane</keyword>
<keyword evidence="5" id="KW-0963">Cytoplasm</keyword>
<evidence type="ECO:0000256" key="10">
    <source>
        <dbReference type="ARBA" id="ARBA00022993"/>
    </source>
</evidence>
<dbReference type="GO" id="GO:0005634">
    <property type="term" value="C:nucleus"/>
    <property type="evidence" value="ECO:0007669"/>
    <property type="project" value="TreeGrafter"/>
</dbReference>
<evidence type="ECO:0000313" key="14">
    <source>
        <dbReference type="Proteomes" id="UP000023152"/>
    </source>
</evidence>
<comment type="similarity">
    <text evidence="11">Belongs to the type II pantothenate kinase family.</text>
</comment>
<sequence>MVNPKKVPLNIQKEGSIFPYLLVNIGSGVSILRVDSPTAFERVSGTCVGGGTYWGLCRLAVSHDITFEEAFELATKGDPNKVNMTVSDIYGGDYKIFNLPGDVVASSFGKLMGVEHPREQVEPADIARSLLDMIAMNVAQLAYLNAMRCNITRILFAGNFLRQNDISMAMISYSIDYWSGGQIRACFLKHEGYFGSVGAFLFLKKKWKKKMLSSNFLFIFYSFSFFFFFLLPFCIPTAFFGRLAKTAQL</sequence>
<evidence type="ECO:0000256" key="8">
    <source>
        <dbReference type="ARBA" id="ARBA00022777"/>
    </source>
</evidence>
<comment type="subcellular location">
    <subcellularLocation>
        <location evidence="2">Cytoplasm</location>
    </subcellularLocation>
</comment>
<keyword evidence="10" id="KW-0173">Coenzyme A biosynthesis</keyword>
<dbReference type="GO" id="GO:0004594">
    <property type="term" value="F:pantothenate kinase activity"/>
    <property type="evidence" value="ECO:0007669"/>
    <property type="project" value="UniProtKB-EC"/>
</dbReference>
<dbReference type="SUPFAM" id="SSF53067">
    <property type="entry name" value="Actin-like ATPase domain"/>
    <property type="match status" value="1"/>
</dbReference>
<comment type="catalytic activity">
    <reaction evidence="1">
        <text>(R)-pantothenate + ATP = (R)-4'-phosphopantothenate + ADP + H(+)</text>
        <dbReference type="Rhea" id="RHEA:16373"/>
        <dbReference type="ChEBI" id="CHEBI:10986"/>
        <dbReference type="ChEBI" id="CHEBI:15378"/>
        <dbReference type="ChEBI" id="CHEBI:29032"/>
        <dbReference type="ChEBI" id="CHEBI:30616"/>
        <dbReference type="ChEBI" id="CHEBI:456216"/>
        <dbReference type="EC" id="2.7.1.33"/>
    </reaction>
</comment>
<comment type="pathway">
    <text evidence="3">Cofactor biosynthesis; coenzyme A biosynthesis; CoA from (R)-pantothenate: step 1/5.</text>
</comment>
<dbReference type="OMA" id="FKNPDIC"/>
<comment type="caution">
    <text evidence="13">The sequence shown here is derived from an EMBL/GenBank/DDBJ whole genome shotgun (WGS) entry which is preliminary data.</text>
</comment>
<keyword evidence="12" id="KW-0812">Transmembrane</keyword>
<evidence type="ECO:0000256" key="12">
    <source>
        <dbReference type="SAM" id="Phobius"/>
    </source>
</evidence>
<evidence type="ECO:0000256" key="3">
    <source>
        <dbReference type="ARBA" id="ARBA00005225"/>
    </source>
</evidence>
<dbReference type="AlphaFoldDB" id="X6N525"/>
<reference evidence="13 14" key="1">
    <citation type="journal article" date="2013" name="Curr. Biol.">
        <title>The Genome of the Foraminiferan Reticulomyxa filosa.</title>
        <authorList>
            <person name="Glockner G."/>
            <person name="Hulsmann N."/>
            <person name="Schleicher M."/>
            <person name="Noegel A.A."/>
            <person name="Eichinger L."/>
            <person name="Gallinger C."/>
            <person name="Pawlowski J."/>
            <person name="Sierra R."/>
            <person name="Euteneuer U."/>
            <person name="Pillet L."/>
            <person name="Moustafa A."/>
            <person name="Platzer M."/>
            <person name="Groth M."/>
            <person name="Szafranski K."/>
            <person name="Schliwa M."/>
        </authorList>
    </citation>
    <scope>NUCLEOTIDE SEQUENCE [LARGE SCALE GENOMIC DNA]</scope>
</reference>
<keyword evidence="12" id="KW-1133">Transmembrane helix</keyword>
<dbReference type="EC" id="2.7.1.33" evidence="4"/>
<dbReference type="Gene3D" id="3.30.420.40">
    <property type="match status" value="1"/>
</dbReference>
<evidence type="ECO:0000256" key="6">
    <source>
        <dbReference type="ARBA" id="ARBA00022679"/>
    </source>
</evidence>
<dbReference type="GO" id="GO:0015937">
    <property type="term" value="P:coenzyme A biosynthetic process"/>
    <property type="evidence" value="ECO:0007669"/>
    <property type="project" value="UniProtKB-KW"/>
</dbReference>
<accession>X6N525</accession>
<dbReference type="Pfam" id="PF03630">
    <property type="entry name" value="Fumble"/>
    <property type="match status" value="1"/>
</dbReference>
<gene>
    <name evidence="13" type="ORF">RFI_16165</name>
</gene>
<name>X6N525_RETFI</name>
<evidence type="ECO:0000256" key="7">
    <source>
        <dbReference type="ARBA" id="ARBA00022741"/>
    </source>
</evidence>
<dbReference type="InterPro" id="IPR004567">
    <property type="entry name" value="Type_II_PanK"/>
</dbReference>
<evidence type="ECO:0000256" key="9">
    <source>
        <dbReference type="ARBA" id="ARBA00022840"/>
    </source>
</evidence>
<dbReference type="Proteomes" id="UP000023152">
    <property type="component" value="Unassembled WGS sequence"/>
</dbReference>
<organism evidence="13 14">
    <name type="scientific">Reticulomyxa filosa</name>
    <dbReference type="NCBI Taxonomy" id="46433"/>
    <lineage>
        <taxon>Eukaryota</taxon>
        <taxon>Sar</taxon>
        <taxon>Rhizaria</taxon>
        <taxon>Retaria</taxon>
        <taxon>Foraminifera</taxon>
        <taxon>Monothalamids</taxon>
        <taxon>Reticulomyxidae</taxon>
        <taxon>Reticulomyxa</taxon>
    </lineage>
</organism>
<evidence type="ECO:0000256" key="1">
    <source>
        <dbReference type="ARBA" id="ARBA00001206"/>
    </source>
</evidence>
<proteinExistence type="inferred from homology"/>
<dbReference type="EMBL" id="ASPP01012003">
    <property type="protein sequence ID" value="ETO21038.1"/>
    <property type="molecule type" value="Genomic_DNA"/>
</dbReference>
<dbReference type="GO" id="GO:0005524">
    <property type="term" value="F:ATP binding"/>
    <property type="evidence" value="ECO:0007669"/>
    <property type="project" value="UniProtKB-KW"/>
</dbReference>
<evidence type="ECO:0000256" key="11">
    <source>
        <dbReference type="ARBA" id="ARBA00060870"/>
    </source>
</evidence>
<protein>
    <recommendedName>
        <fullName evidence="4">pantothenate kinase</fullName>
        <ecNumber evidence="4">2.7.1.33</ecNumber>
    </recommendedName>
</protein>
<keyword evidence="9" id="KW-0067">ATP-binding</keyword>
<dbReference type="PANTHER" id="PTHR12280:SF30">
    <property type="entry name" value="FUMBLE"/>
    <property type="match status" value="1"/>
</dbReference>
<dbReference type="PANTHER" id="PTHR12280">
    <property type="entry name" value="PANTOTHENATE KINASE"/>
    <property type="match status" value="1"/>
</dbReference>
<evidence type="ECO:0000256" key="2">
    <source>
        <dbReference type="ARBA" id="ARBA00004496"/>
    </source>
</evidence>
<dbReference type="InterPro" id="IPR043129">
    <property type="entry name" value="ATPase_NBD"/>
</dbReference>
<keyword evidence="14" id="KW-1185">Reference proteome</keyword>
<dbReference type="GO" id="GO:0005829">
    <property type="term" value="C:cytosol"/>
    <property type="evidence" value="ECO:0007669"/>
    <property type="project" value="TreeGrafter"/>
</dbReference>